<dbReference type="Proteomes" id="UP000184233">
    <property type="component" value="Unassembled WGS sequence"/>
</dbReference>
<reference evidence="2 3" key="1">
    <citation type="submission" date="2016-09" db="EMBL/GenBank/DDBJ databases">
        <title>Genome-resolved meta-omics ties microbial dynamics to process performance in biotechnology for thiocyanate degradation.</title>
        <authorList>
            <person name="Kantor R.S."/>
            <person name="Huddy R.J."/>
            <person name="Iyer R."/>
            <person name="Thomas B.C."/>
            <person name="Brown C.T."/>
            <person name="Anantharaman K."/>
            <person name="Tringe S."/>
            <person name="Hettich R.L."/>
            <person name="Harrison S.T."/>
            <person name="Banfield J.F."/>
        </authorList>
    </citation>
    <scope>NUCLEOTIDE SEQUENCE [LARGE SCALE GENOMIC DNA]</scope>
    <source>
        <strain evidence="2">59-99</strain>
    </source>
</reference>
<dbReference type="Pfam" id="PF00535">
    <property type="entry name" value="Glycos_transf_2"/>
    <property type="match status" value="1"/>
</dbReference>
<dbReference type="PANTHER" id="PTHR48090:SF7">
    <property type="entry name" value="RFBJ PROTEIN"/>
    <property type="match status" value="1"/>
</dbReference>
<dbReference type="STRING" id="1895771.BGO89_03255"/>
<gene>
    <name evidence="2" type="ORF">BGO89_03255</name>
</gene>
<dbReference type="CDD" id="cd04179">
    <property type="entry name" value="DPM_DPG-synthase_like"/>
    <property type="match status" value="1"/>
</dbReference>
<evidence type="ECO:0000259" key="1">
    <source>
        <dbReference type="Pfam" id="PF00535"/>
    </source>
</evidence>
<dbReference type="SUPFAM" id="SSF53448">
    <property type="entry name" value="Nucleotide-diphospho-sugar transferases"/>
    <property type="match status" value="1"/>
</dbReference>
<dbReference type="InterPro" id="IPR029044">
    <property type="entry name" value="Nucleotide-diphossugar_trans"/>
</dbReference>
<dbReference type="Gene3D" id="3.90.550.10">
    <property type="entry name" value="Spore Coat Polysaccharide Biosynthesis Protein SpsA, Chain A"/>
    <property type="match status" value="1"/>
</dbReference>
<organism evidence="2 3">
    <name type="scientific">Candidatus Kapaibacterium thiocyanatum</name>
    <dbReference type="NCBI Taxonomy" id="1895771"/>
    <lineage>
        <taxon>Bacteria</taxon>
        <taxon>Pseudomonadati</taxon>
        <taxon>Candidatus Kapaibacteriota</taxon>
        <taxon>Candidatus Kapaibacteriia</taxon>
        <taxon>Candidatus Kapaibacteriales</taxon>
        <taxon>Candidatus Kapaibacteriaceae</taxon>
        <taxon>Candidatus Kapaibacterium</taxon>
    </lineage>
</organism>
<evidence type="ECO:0000313" key="2">
    <source>
        <dbReference type="EMBL" id="OJX58260.1"/>
    </source>
</evidence>
<dbReference type="GO" id="GO:0016740">
    <property type="term" value="F:transferase activity"/>
    <property type="evidence" value="ECO:0007669"/>
    <property type="project" value="UniProtKB-KW"/>
</dbReference>
<comment type="caution">
    <text evidence="2">The sequence shown here is derived from an EMBL/GenBank/DDBJ whole genome shotgun (WGS) entry which is preliminary data.</text>
</comment>
<proteinExistence type="predicted"/>
<name>A0A1M3L0A1_9BACT</name>
<dbReference type="PANTHER" id="PTHR48090">
    <property type="entry name" value="UNDECAPRENYL-PHOSPHATE 4-DEOXY-4-FORMAMIDO-L-ARABINOSE TRANSFERASE-RELATED"/>
    <property type="match status" value="1"/>
</dbReference>
<dbReference type="InterPro" id="IPR001173">
    <property type="entry name" value="Glyco_trans_2-like"/>
</dbReference>
<evidence type="ECO:0000313" key="3">
    <source>
        <dbReference type="Proteomes" id="UP000184233"/>
    </source>
</evidence>
<keyword evidence="2" id="KW-0808">Transferase</keyword>
<sequence>MAHHGRIVVCIIPVLNEEQSITHVLRDMPPCVDHVIVVDNGSTDATAIRATDAGAIVVHEPRRGYGSACLKGLFEARSLRPDVIVFCDGDHSDVLDDMPSVLEPVCSGSADLCIGSRVRGEREQGSLLPQQVFGNWLATSLIRLFWKVDFSDLGPMRAVSTHALHQMSMEDPNYGWTVEMQIKAARLGLRCTEVPVRYRRRIGTSKIAGTVSGTFKAGTKILLTIARYAVD</sequence>
<dbReference type="EMBL" id="MKVH01000019">
    <property type="protein sequence ID" value="OJX58260.1"/>
    <property type="molecule type" value="Genomic_DNA"/>
</dbReference>
<dbReference type="InterPro" id="IPR050256">
    <property type="entry name" value="Glycosyltransferase_2"/>
</dbReference>
<dbReference type="AlphaFoldDB" id="A0A1M3L0A1"/>
<protein>
    <submittedName>
        <fullName evidence="2">UDP-glucose--dolichyl-phosphate glucosyltransferase</fullName>
    </submittedName>
</protein>
<accession>A0A1M3L0A1</accession>
<feature type="domain" description="Glycosyltransferase 2-like" evidence="1">
    <location>
        <begin position="11"/>
        <end position="132"/>
    </location>
</feature>